<evidence type="ECO:0008006" key="6">
    <source>
        <dbReference type="Google" id="ProtNLM"/>
    </source>
</evidence>
<keyword evidence="1" id="KW-0805">Transcription regulation</keyword>
<evidence type="ECO:0000256" key="1">
    <source>
        <dbReference type="ARBA" id="ARBA00023015"/>
    </source>
</evidence>
<dbReference type="OrthoDB" id="5242431at2"/>
<dbReference type="InterPro" id="IPR041916">
    <property type="entry name" value="Anti_sigma_zinc_sf"/>
</dbReference>
<evidence type="ECO:0000256" key="3">
    <source>
        <dbReference type="SAM" id="Phobius"/>
    </source>
</evidence>
<name>A0A5C8NHL3_9ACTN</name>
<proteinExistence type="predicted"/>
<keyword evidence="2" id="KW-0804">Transcription</keyword>
<evidence type="ECO:0000256" key="2">
    <source>
        <dbReference type="ARBA" id="ARBA00023163"/>
    </source>
</evidence>
<evidence type="ECO:0000313" key="4">
    <source>
        <dbReference type="EMBL" id="TXL60632.1"/>
    </source>
</evidence>
<protein>
    <recommendedName>
        <fullName evidence="6">Zf-HC2 domain-containing protein</fullName>
    </recommendedName>
</protein>
<reference evidence="4 5" key="1">
    <citation type="submission" date="2019-06" db="EMBL/GenBank/DDBJ databases">
        <title>Aeromicrobium sp. nov., isolated from a maize field.</title>
        <authorList>
            <person name="Lin S.-Y."/>
            <person name="Tsai C.-F."/>
            <person name="Young C.-C."/>
        </authorList>
    </citation>
    <scope>NUCLEOTIDE SEQUENCE [LARGE SCALE GENOMIC DNA]</scope>
    <source>
        <strain evidence="4 5">CC-CFT486</strain>
    </source>
</reference>
<dbReference type="Proteomes" id="UP000321571">
    <property type="component" value="Unassembled WGS sequence"/>
</dbReference>
<dbReference type="EMBL" id="VDUX01000004">
    <property type="protein sequence ID" value="TXL60632.1"/>
    <property type="molecule type" value="Genomic_DNA"/>
</dbReference>
<dbReference type="AlphaFoldDB" id="A0A5C8NHL3"/>
<organism evidence="4 5">
    <name type="scientific">Aeromicrobium terrae</name>
    <dbReference type="NCBI Taxonomy" id="2498846"/>
    <lineage>
        <taxon>Bacteria</taxon>
        <taxon>Bacillati</taxon>
        <taxon>Actinomycetota</taxon>
        <taxon>Actinomycetes</taxon>
        <taxon>Propionibacteriales</taxon>
        <taxon>Nocardioidaceae</taxon>
        <taxon>Aeromicrobium</taxon>
    </lineage>
</organism>
<dbReference type="Gene3D" id="1.10.10.1320">
    <property type="entry name" value="Anti-sigma factor, zinc-finger domain"/>
    <property type="match status" value="1"/>
</dbReference>
<accession>A0A5C8NHL3</accession>
<keyword evidence="3" id="KW-1133">Transmembrane helix</keyword>
<dbReference type="RefSeq" id="WP_147686103.1">
    <property type="nucleotide sequence ID" value="NZ_VDUX01000004.1"/>
</dbReference>
<sequence length="212" mass="21784">MTDEHLTDDALVALALGDFGPGQDDELQHLGTCRTCRAAYDELSRTVDSVMTAAPSVAPPAGFEAGVLGRIAAEAAPRRRPRRTLLLVAAAAAVLGVALGAVGARTLVDDPTLSASADGAALRTSSGSEVGTVEPSAVGGEEVVVLQVTDGSPGTHYTCRMVLTDGSTRDAGDWRMPASGRSTWIAYGSADTVDRVELVTDDGDVWSSAELS</sequence>
<evidence type="ECO:0000313" key="5">
    <source>
        <dbReference type="Proteomes" id="UP000321571"/>
    </source>
</evidence>
<gene>
    <name evidence="4" type="ORF">FHP06_09325</name>
</gene>
<feature type="transmembrane region" description="Helical" evidence="3">
    <location>
        <begin position="85"/>
        <end position="104"/>
    </location>
</feature>
<keyword evidence="3" id="KW-0472">Membrane</keyword>
<keyword evidence="3" id="KW-0812">Transmembrane</keyword>
<comment type="caution">
    <text evidence="4">The sequence shown here is derived from an EMBL/GenBank/DDBJ whole genome shotgun (WGS) entry which is preliminary data.</text>
</comment>
<keyword evidence="5" id="KW-1185">Reference proteome</keyword>